<reference evidence="6" key="1">
    <citation type="submission" date="2016-03" db="EMBL/GenBank/DDBJ databases">
        <title>Updated assembly of Pseudogymnoascus destructans, the fungus causing white-nose syndrome of bats.</title>
        <authorList>
            <person name="Palmer J.M."/>
            <person name="Drees K.P."/>
            <person name="Foster J.T."/>
            <person name="Lindner D.L."/>
        </authorList>
    </citation>
    <scope>NUCLEOTIDE SEQUENCE [LARGE SCALE GENOMIC DNA]</scope>
    <source>
        <strain evidence="6">20631-21</strain>
    </source>
</reference>
<keyword evidence="3" id="KW-0175">Coiled coil</keyword>
<organism evidence="6">
    <name type="scientific">Pseudogymnoascus destructans</name>
    <dbReference type="NCBI Taxonomy" id="655981"/>
    <lineage>
        <taxon>Eukaryota</taxon>
        <taxon>Fungi</taxon>
        <taxon>Dikarya</taxon>
        <taxon>Ascomycota</taxon>
        <taxon>Pezizomycotina</taxon>
        <taxon>Leotiomycetes</taxon>
        <taxon>Thelebolales</taxon>
        <taxon>Thelebolaceae</taxon>
        <taxon>Pseudogymnoascus</taxon>
    </lineage>
</organism>
<dbReference type="AlphaFoldDB" id="A0A177AMQ8"/>
<dbReference type="OrthoDB" id="75807at2759"/>
<dbReference type="InterPro" id="IPR019331">
    <property type="entry name" value="FAM192A/Fyv6_N"/>
</dbReference>
<feature type="region of interest" description="Disordered" evidence="4">
    <location>
        <begin position="94"/>
        <end position="244"/>
    </location>
</feature>
<evidence type="ECO:0000259" key="5">
    <source>
        <dbReference type="Pfam" id="PF10187"/>
    </source>
</evidence>
<dbReference type="InterPro" id="IPR039845">
    <property type="entry name" value="FAM192A"/>
</dbReference>
<evidence type="ECO:0000313" key="6">
    <source>
        <dbReference type="EMBL" id="OAF62454.1"/>
    </source>
</evidence>
<accession>A0A177AMQ8</accession>
<sequence length="244" mass="26282">MSSGFVSGGTTDAPIERSDEWLAAQVELEANRRRKADEAAAQNSGRSLFETLEANKAAKQDAFEEASRLKNQFRALDNDEIDFLDSVLESTRAEEARVRKETNEGLEVFRRRQEELDKAAKGETGAETTMAAADDEWATAAKKRKRGKEGALKGLKLRKASSSDRATGKQAGATESPGTEGASPKVEAQKGKNDPAGPHKAAEAKTTIATTTEKQPAKPTPEKAAEPKSALGLVDYGSDEDDDW</sequence>
<dbReference type="EMBL" id="KV441387">
    <property type="protein sequence ID" value="OAF62454.1"/>
    <property type="molecule type" value="Genomic_DNA"/>
</dbReference>
<feature type="compositionally biased region" description="Basic and acidic residues" evidence="4">
    <location>
        <begin position="94"/>
        <end position="121"/>
    </location>
</feature>
<evidence type="ECO:0000256" key="2">
    <source>
        <dbReference type="ARBA" id="ARBA00023242"/>
    </source>
</evidence>
<comment type="subcellular location">
    <subcellularLocation>
        <location evidence="1">Nucleus</location>
    </subcellularLocation>
</comment>
<evidence type="ECO:0000256" key="1">
    <source>
        <dbReference type="ARBA" id="ARBA00004123"/>
    </source>
</evidence>
<dbReference type="GO" id="GO:0005634">
    <property type="term" value="C:nucleus"/>
    <property type="evidence" value="ECO:0007669"/>
    <property type="project" value="UniProtKB-SubCell"/>
</dbReference>
<feature type="compositionally biased region" description="Low complexity" evidence="4">
    <location>
        <begin position="122"/>
        <end position="132"/>
    </location>
</feature>
<feature type="coiled-coil region" evidence="3">
    <location>
        <begin position="52"/>
        <end position="79"/>
    </location>
</feature>
<dbReference type="GeneID" id="36284343"/>
<evidence type="ECO:0000256" key="4">
    <source>
        <dbReference type="SAM" id="MobiDB-lite"/>
    </source>
</evidence>
<dbReference type="PANTHER" id="PTHR13495:SF0">
    <property type="entry name" value="PSME3-INTERACTING PROTEIN"/>
    <property type="match status" value="1"/>
</dbReference>
<dbReference type="Pfam" id="PF10187">
    <property type="entry name" value="FAM192A_Fyv6_N"/>
    <property type="match status" value="1"/>
</dbReference>
<feature type="compositionally biased region" description="Low complexity" evidence="4">
    <location>
        <begin position="204"/>
        <end position="214"/>
    </location>
</feature>
<keyword evidence="2" id="KW-0539">Nucleus</keyword>
<dbReference type="RefSeq" id="XP_024327726.1">
    <property type="nucleotide sequence ID" value="XM_024464935.1"/>
</dbReference>
<evidence type="ECO:0000256" key="3">
    <source>
        <dbReference type="SAM" id="Coils"/>
    </source>
</evidence>
<dbReference type="eggNOG" id="KOG4036">
    <property type="taxonomic scope" value="Eukaryota"/>
</dbReference>
<proteinExistence type="predicted"/>
<protein>
    <recommendedName>
        <fullName evidence="5">FAM192A/Fyv6 N-terminal domain-containing protein</fullName>
    </recommendedName>
</protein>
<dbReference type="VEuPathDB" id="FungiDB:GMDG_00525"/>
<feature type="domain" description="FAM192A/Fyv6 N-terminal" evidence="5">
    <location>
        <begin position="5"/>
        <end position="110"/>
    </location>
</feature>
<dbReference type="PANTHER" id="PTHR13495">
    <property type="entry name" value="NEFA-INTERACTING NUCLEAR PROTEIN NIP30"/>
    <property type="match status" value="1"/>
</dbReference>
<name>A0A177AMQ8_9PEZI</name>
<dbReference type="Proteomes" id="UP000077154">
    <property type="component" value="Unassembled WGS sequence"/>
</dbReference>
<gene>
    <name evidence="6" type="ORF">VC83_01252</name>
</gene>